<keyword evidence="3" id="KW-1185">Reference proteome</keyword>
<keyword evidence="1" id="KW-0472">Membrane</keyword>
<protein>
    <submittedName>
        <fullName evidence="2">Uncharacterized protein</fullName>
    </submittedName>
</protein>
<name>A0ABT3RX56_9BACT</name>
<dbReference type="EMBL" id="JAPFQN010000017">
    <property type="protein sequence ID" value="MCX2746157.1"/>
    <property type="molecule type" value="Genomic_DNA"/>
</dbReference>
<reference evidence="2 3" key="1">
    <citation type="submission" date="2022-11" db="EMBL/GenBank/DDBJ databases">
        <title>The characterization of three novel Bacteroidetes species and genomic analysis of their roles in tidal elemental geochemical cycles.</title>
        <authorList>
            <person name="Ma K."/>
        </authorList>
    </citation>
    <scope>NUCLEOTIDE SEQUENCE [LARGE SCALE GENOMIC DNA]</scope>
    <source>
        <strain evidence="2 3">M17</strain>
    </source>
</reference>
<gene>
    <name evidence="2" type="ORF">OO013_19920</name>
</gene>
<sequence>MSKKIDKPAKILFALFWGVIIIAIIGFEYLDTLPFRYTVSNKGSLRPGMAIKGGNDITYEFVVNGQLYQTTNRINTEQAREISSSSQYLVRFSSIFPEYSELLIQYPILNNGPGSPPPSGCKENPFKD</sequence>
<evidence type="ECO:0000256" key="1">
    <source>
        <dbReference type="SAM" id="Phobius"/>
    </source>
</evidence>
<proteinExistence type="predicted"/>
<keyword evidence="1" id="KW-0812">Transmembrane</keyword>
<evidence type="ECO:0000313" key="2">
    <source>
        <dbReference type="EMBL" id="MCX2746157.1"/>
    </source>
</evidence>
<organism evidence="2 3">
    <name type="scientific">Mangrovivirga halotolerans</name>
    <dbReference type="NCBI Taxonomy" id="2993936"/>
    <lineage>
        <taxon>Bacteria</taxon>
        <taxon>Pseudomonadati</taxon>
        <taxon>Bacteroidota</taxon>
        <taxon>Cytophagia</taxon>
        <taxon>Cytophagales</taxon>
        <taxon>Mangrovivirgaceae</taxon>
        <taxon>Mangrovivirga</taxon>
    </lineage>
</organism>
<feature type="transmembrane region" description="Helical" evidence="1">
    <location>
        <begin position="12"/>
        <end position="30"/>
    </location>
</feature>
<evidence type="ECO:0000313" key="3">
    <source>
        <dbReference type="Proteomes" id="UP001209885"/>
    </source>
</evidence>
<accession>A0ABT3RX56</accession>
<dbReference type="RefSeq" id="WP_266058877.1">
    <property type="nucleotide sequence ID" value="NZ_JAPFQN010000017.1"/>
</dbReference>
<dbReference type="Proteomes" id="UP001209885">
    <property type="component" value="Unassembled WGS sequence"/>
</dbReference>
<keyword evidence="1" id="KW-1133">Transmembrane helix</keyword>
<comment type="caution">
    <text evidence="2">The sequence shown here is derived from an EMBL/GenBank/DDBJ whole genome shotgun (WGS) entry which is preliminary data.</text>
</comment>